<proteinExistence type="predicted"/>
<comment type="caution">
    <text evidence="1">The sequence shown here is derived from an EMBL/GenBank/DDBJ whole genome shotgun (WGS) entry which is preliminary data.</text>
</comment>
<name>A0A439D6H3_9PEZI</name>
<protein>
    <submittedName>
        <fullName evidence="1">Uncharacterized protein</fullName>
    </submittedName>
</protein>
<keyword evidence="2" id="KW-1185">Reference proteome</keyword>
<dbReference type="Proteomes" id="UP000286045">
    <property type="component" value="Unassembled WGS sequence"/>
</dbReference>
<reference evidence="1 2" key="1">
    <citation type="submission" date="2018-12" db="EMBL/GenBank/DDBJ databases">
        <title>Draft genome sequence of Xylaria grammica IHI A82.</title>
        <authorList>
            <person name="Buettner E."/>
            <person name="Kellner H."/>
        </authorList>
    </citation>
    <scope>NUCLEOTIDE SEQUENCE [LARGE SCALE GENOMIC DNA]</scope>
    <source>
        <strain evidence="1 2">IHI A82</strain>
    </source>
</reference>
<organism evidence="1 2">
    <name type="scientific">Xylaria grammica</name>
    <dbReference type="NCBI Taxonomy" id="363999"/>
    <lineage>
        <taxon>Eukaryota</taxon>
        <taxon>Fungi</taxon>
        <taxon>Dikarya</taxon>
        <taxon>Ascomycota</taxon>
        <taxon>Pezizomycotina</taxon>
        <taxon>Sordariomycetes</taxon>
        <taxon>Xylariomycetidae</taxon>
        <taxon>Xylariales</taxon>
        <taxon>Xylariaceae</taxon>
        <taxon>Xylaria</taxon>
    </lineage>
</organism>
<evidence type="ECO:0000313" key="1">
    <source>
        <dbReference type="EMBL" id="RWA09997.1"/>
    </source>
</evidence>
<dbReference type="AlphaFoldDB" id="A0A439D6H3"/>
<evidence type="ECO:0000313" key="2">
    <source>
        <dbReference type="Proteomes" id="UP000286045"/>
    </source>
</evidence>
<accession>A0A439D6H3</accession>
<sequence length="351" mass="39974">MLTEYRLLANITHFTPTSSPALDSLLNDIRTKIILPAYLPMSQRKKIYSPKWEKKLQSDPIIIEIDGEVLKFRYQNIMTDVPNTRKSLIDAISQFETPADFANLKPLLEGVHYAGRKLRHAFYAKILRVVGAKGHVYAIIDCARSIRRTGYKLDSSEKVNEVLHYVQMKARDAAWNEAETRQALRWAEMVIDMLHDEAHQPQRHKDESILPGEMPLTRDPMVLAAPLHLAAVLVAQRKAGEETLDKVHKLARDIVALWPEDKKLKELQPSQLYANMDKLGYLLRPTKFVAIATPLLHGLETAVKVVKPELASQLQTRCNTLAAEIKAAREAIQPRKEDARAEVVYKKFYDA</sequence>
<dbReference type="EMBL" id="RYZI01000131">
    <property type="protein sequence ID" value="RWA09997.1"/>
    <property type="molecule type" value="Genomic_DNA"/>
</dbReference>
<gene>
    <name evidence="1" type="ORF">EKO27_g5122</name>
</gene>